<evidence type="ECO:0000256" key="2">
    <source>
        <dbReference type="ARBA" id="ARBA00023015"/>
    </source>
</evidence>
<name>A0A166H923_DAUCS</name>
<gene>
    <name evidence="7" type="ORF">DCAR_002615</name>
    <name evidence="8" type="ORF">DCAR_0102740</name>
</gene>
<dbReference type="Gene3D" id="2.40.330.10">
    <property type="entry name" value="DNA-binding pseudobarrel domain"/>
    <property type="match status" value="1"/>
</dbReference>
<reference evidence="7" key="1">
    <citation type="journal article" date="2016" name="Nat. Genet.">
        <title>A high-quality carrot genome assembly provides new insights into carotenoid accumulation and asterid genome evolution.</title>
        <authorList>
            <person name="Iorizzo M."/>
            <person name="Ellison S."/>
            <person name="Senalik D."/>
            <person name="Zeng P."/>
            <person name="Satapoomin P."/>
            <person name="Huang J."/>
            <person name="Bowman M."/>
            <person name="Iovene M."/>
            <person name="Sanseverino W."/>
            <person name="Cavagnaro P."/>
            <person name="Yildiz M."/>
            <person name="Macko-Podgorni A."/>
            <person name="Moranska E."/>
            <person name="Grzebelus E."/>
            <person name="Grzebelus D."/>
            <person name="Ashrafi H."/>
            <person name="Zheng Z."/>
            <person name="Cheng S."/>
            <person name="Spooner D."/>
            <person name="Van Deynze A."/>
            <person name="Simon P."/>
        </authorList>
    </citation>
    <scope>NUCLEOTIDE SEQUENCE [LARGE SCALE GENOMIC DNA]</scope>
    <source>
        <tissue evidence="7">Leaf</tissue>
    </source>
</reference>
<keyword evidence="9" id="KW-1185">Reference proteome</keyword>
<accession>A0A166H923</accession>
<evidence type="ECO:0000313" key="8">
    <source>
        <dbReference type="EMBL" id="WOG83564.1"/>
    </source>
</evidence>
<keyword evidence="5" id="KW-0539">Nucleus</keyword>
<organism evidence="7">
    <name type="scientific">Daucus carota subsp. sativus</name>
    <name type="common">Carrot</name>
    <dbReference type="NCBI Taxonomy" id="79200"/>
    <lineage>
        <taxon>Eukaryota</taxon>
        <taxon>Viridiplantae</taxon>
        <taxon>Streptophyta</taxon>
        <taxon>Embryophyta</taxon>
        <taxon>Tracheophyta</taxon>
        <taxon>Spermatophyta</taxon>
        <taxon>Magnoliopsida</taxon>
        <taxon>eudicotyledons</taxon>
        <taxon>Gunneridae</taxon>
        <taxon>Pentapetalae</taxon>
        <taxon>asterids</taxon>
        <taxon>campanulids</taxon>
        <taxon>Apiales</taxon>
        <taxon>Apiaceae</taxon>
        <taxon>Apioideae</taxon>
        <taxon>Scandiceae</taxon>
        <taxon>Daucinae</taxon>
        <taxon>Daucus</taxon>
        <taxon>Daucus sect. Daucus</taxon>
    </lineage>
</organism>
<evidence type="ECO:0000256" key="4">
    <source>
        <dbReference type="ARBA" id="ARBA00023163"/>
    </source>
</evidence>
<dbReference type="GO" id="GO:0003677">
    <property type="term" value="F:DNA binding"/>
    <property type="evidence" value="ECO:0007669"/>
    <property type="project" value="UniProtKB-KW"/>
</dbReference>
<evidence type="ECO:0000313" key="9">
    <source>
        <dbReference type="Proteomes" id="UP000077755"/>
    </source>
</evidence>
<evidence type="ECO:0000259" key="6">
    <source>
        <dbReference type="PROSITE" id="PS50863"/>
    </source>
</evidence>
<dbReference type="GO" id="GO:0005634">
    <property type="term" value="C:nucleus"/>
    <property type="evidence" value="ECO:0007669"/>
    <property type="project" value="UniProtKB-SubCell"/>
</dbReference>
<dbReference type="InterPro" id="IPR015300">
    <property type="entry name" value="DNA-bd_pseudobarrel_sf"/>
</dbReference>
<evidence type="ECO:0000256" key="5">
    <source>
        <dbReference type="ARBA" id="ARBA00023242"/>
    </source>
</evidence>
<dbReference type="InterPro" id="IPR003340">
    <property type="entry name" value="B3_DNA-bd"/>
</dbReference>
<dbReference type="AlphaFoldDB" id="A0A166H923"/>
<feature type="domain" description="TF-B3" evidence="6">
    <location>
        <begin position="1"/>
        <end position="70"/>
    </location>
</feature>
<dbReference type="PROSITE" id="PS50863">
    <property type="entry name" value="B3"/>
    <property type="match status" value="1"/>
</dbReference>
<dbReference type="Gramene" id="KZN09959">
    <property type="protein sequence ID" value="KZN09959"/>
    <property type="gene ID" value="DCAR_002615"/>
</dbReference>
<evidence type="ECO:0000313" key="7">
    <source>
        <dbReference type="EMBL" id="KZN09959.1"/>
    </source>
</evidence>
<dbReference type="EMBL" id="CP093343">
    <property type="protein sequence ID" value="WOG83564.1"/>
    <property type="molecule type" value="Genomic_DNA"/>
</dbReference>
<keyword evidence="2" id="KW-0805">Transcription regulation</keyword>
<evidence type="ECO:0000256" key="1">
    <source>
        <dbReference type="ARBA" id="ARBA00004123"/>
    </source>
</evidence>
<dbReference type="Proteomes" id="UP000077755">
    <property type="component" value="Chromosome 1"/>
</dbReference>
<reference evidence="8" key="2">
    <citation type="submission" date="2022-03" db="EMBL/GenBank/DDBJ databases">
        <title>Draft title - Genomic analysis of global carrot germplasm unveils the trajectory of domestication and the origin of high carotenoid orange carrot.</title>
        <authorList>
            <person name="Iorizzo M."/>
            <person name="Ellison S."/>
            <person name="Senalik D."/>
            <person name="Macko-Podgorni A."/>
            <person name="Grzebelus D."/>
            <person name="Bostan H."/>
            <person name="Rolling W."/>
            <person name="Curaba J."/>
            <person name="Simon P."/>
        </authorList>
    </citation>
    <scope>NUCLEOTIDE SEQUENCE</scope>
    <source>
        <tissue evidence="8">Leaf</tissue>
    </source>
</reference>
<proteinExistence type="predicted"/>
<dbReference type="EMBL" id="LNRQ01000001">
    <property type="protein sequence ID" value="KZN09959.1"/>
    <property type="molecule type" value="Genomic_DNA"/>
</dbReference>
<comment type="subcellular location">
    <subcellularLocation>
        <location evidence="1">Nucleus</location>
    </subcellularLocation>
</comment>
<keyword evidence="4" id="KW-0804">Transcription</keyword>
<protein>
    <recommendedName>
        <fullName evidence="6">TF-B3 domain-containing protein</fullName>
    </recommendedName>
</protein>
<sequence>MGLKPEDDWLEIGTEKFKWRIQLHWRDGELWFDKGWNVFAEAFKLGVGDRCFLRNTTHGLKFKVAIHEKHRMTELLSKGGVEGKGVVKWFKMMTWMSVHTGEVEVPYLFGKAYASAITDNAKLSPLTVELNQADQCTTRRITAQNKLHVGQRLSFTFVGNATFKVNAST</sequence>
<keyword evidence="3" id="KW-0238">DNA-binding</keyword>
<evidence type="ECO:0000256" key="3">
    <source>
        <dbReference type="ARBA" id="ARBA00023125"/>
    </source>
</evidence>
<dbReference type="SUPFAM" id="SSF101936">
    <property type="entry name" value="DNA-binding pseudobarrel domain"/>
    <property type="match status" value="1"/>
</dbReference>